<dbReference type="AlphaFoldDB" id="A0A8E2AMA0"/>
<evidence type="ECO:0000313" key="2">
    <source>
        <dbReference type="EMBL" id="OCH87126.1"/>
    </source>
</evidence>
<proteinExistence type="predicted"/>
<reference evidence="2 3" key="1">
    <citation type="submission" date="2016-07" db="EMBL/GenBank/DDBJ databases">
        <title>Draft genome of the white-rot fungus Obba rivulosa 3A-2.</title>
        <authorList>
            <consortium name="DOE Joint Genome Institute"/>
            <person name="Miettinen O."/>
            <person name="Riley R."/>
            <person name="Acob R."/>
            <person name="Barry K."/>
            <person name="Cullen D."/>
            <person name="De Vries R."/>
            <person name="Hainaut M."/>
            <person name="Hatakka A."/>
            <person name="Henrissat B."/>
            <person name="Hilden K."/>
            <person name="Kuo R."/>
            <person name="Labutti K."/>
            <person name="Lipzen A."/>
            <person name="Makela M.R."/>
            <person name="Sandor L."/>
            <person name="Spatafora J.W."/>
            <person name="Grigoriev I.V."/>
            <person name="Hibbett D.S."/>
        </authorList>
    </citation>
    <scope>NUCLEOTIDE SEQUENCE [LARGE SCALE GENOMIC DNA]</scope>
    <source>
        <strain evidence="2 3">3A-2</strain>
    </source>
</reference>
<feature type="chain" id="PRO_5034694213" evidence="1">
    <location>
        <begin position="21"/>
        <end position="149"/>
    </location>
</feature>
<name>A0A8E2AMA0_9APHY</name>
<feature type="signal peptide" evidence="1">
    <location>
        <begin position="1"/>
        <end position="20"/>
    </location>
</feature>
<dbReference type="Proteomes" id="UP000250043">
    <property type="component" value="Unassembled WGS sequence"/>
</dbReference>
<sequence length="149" mass="16141">MFSLTIILFGLVAIISTVQGATIYARQQESFSNGTIHQPVAGELLVAKAEFSFSYTQPNAATFSQLNATGAFPEGEFLWFFGEITIANFGLPKRGIPAPPPLTAPDLGDEDQSLFFASGVNALMNYSFQPDILNEYGLVFVPVSYSETD</sequence>
<dbReference type="EMBL" id="KV722497">
    <property type="protein sequence ID" value="OCH87126.1"/>
    <property type="molecule type" value="Genomic_DNA"/>
</dbReference>
<protein>
    <submittedName>
        <fullName evidence="2">Uncharacterized protein</fullName>
    </submittedName>
</protein>
<evidence type="ECO:0000256" key="1">
    <source>
        <dbReference type="SAM" id="SignalP"/>
    </source>
</evidence>
<organism evidence="2 3">
    <name type="scientific">Obba rivulosa</name>
    <dbReference type="NCBI Taxonomy" id="1052685"/>
    <lineage>
        <taxon>Eukaryota</taxon>
        <taxon>Fungi</taxon>
        <taxon>Dikarya</taxon>
        <taxon>Basidiomycota</taxon>
        <taxon>Agaricomycotina</taxon>
        <taxon>Agaricomycetes</taxon>
        <taxon>Polyporales</taxon>
        <taxon>Gelatoporiaceae</taxon>
        <taxon>Obba</taxon>
    </lineage>
</organism>
<keyword evidence="3" id="KW-1185">Reference proteome</keyword>
<dbReference type="OrthoDB" id="2742236at2759"/>
<gene>
    <name evidence="2" type="ORF">OBBRIDRAFT_837612</name>
</gene>
<accession>A0A8E2AMA0</accession>
<keyword evidence="1" id="KW-0732">Signal</keyword>
<evidence type="ECO:0000313" key="3">
    <source>
        <dbReference type="Proteomes" id="UP000250043"/>
    </source>
</evidence>